<dbReference type="EMBL" id="CP014229">
    <property type="protein sequence ID" value="AMD90761.1"/>
    <property type="molecule type" value="Genomic_DNA"/>
</dbReference>
<evidence type="ECO:0000313" key="3">
    <source>
        <dbReference type="Proteomes" id="UP000069241"/>
    </source>
</evidence>
<name>A0A0X8JL87_9BACT</name>
<proteinExistence type="predicted"/>
<sequence>MEISGINSSLPFAFTMPDKDDSGSTPAAVQDTVDIRAPQLLEDDEVDGVLDDTLNMIAQDNVGALSVHGGLSQSRVFALLGL</sequence>
<accession>A0A0X8JL87</accession>
<reference evidence="3" key="1">
    <citation type="submission" date="2016-02" db="EMBL/GenBank/DDBJ databases">
        <authorList>
            <person name="Holder M.E."/>
            <person name="Ajami N.J."/>
            <person name="Petrosino J.F."/>
        </authorList>
    </citation>
    <scope>NUCLEOTIDE SEQUENCE [LARGE SCALE GENOMIC DNA]</scope>
    <source>
        <strain evidence="3">CCUG 45958</strain>
    </source>
</reference>
<dbReference type="Proteomes" id="UP000069241">
    <property type="component" value="Chromosome"/>
</dbReference>
<dbReference type="AlphaFoldDB" id="A0A0X8JL87"/>
<dbReference type="KEGG" id="dfi:AXF13_11860"/>
<keyword evidence="3" id="KW-1185">Reference proteome</keyword>
<organism evidence="2 3">
    <name type="scientific">Desulfovibrio fairfieldensis</name>
    <dbReference type="NCBI Taxonomy" id="44742"/>
    <lineage>
        <taxon>Bacteria</taxon>
        <taxon>Pseudomonadati</taxon>
        <taxon>Thermodesulfobacteriota</taxon>
        <taxon>Desulfovibrionia</taxon>
        <taxon>Desulfovibrionales</taxon>
        <taxon>Desulfovibrionaceae</taxon>
        <taxon>Desulfovibrio</taxon>
    </lineage>
</organism>
<gene>
    <name evidence="2" type="ORF">AXF13_11860</name>
</gene>
<protein>
    <submittedName>
        <fullName evidence="2">Uncharacterized protein</fullName>
    </submittedName>
</protein>
<feature type="compositionally biased region" description="Polar residues" evidence="1">
    <location>
        <begin position="1"/>
        <end position="10"/>
    </location>
</feature>
<feature type="region of interest" description="Disordered" evidence="1">
    <location>
        <begin position="1"/>
        <end position="28"/>
    </location>
</feature>
<dbReference type="RefSeq" id="WP_008682089.1">
    <property type="nucleotide sequence ID" value="NZ_CP014229.1"/>
</dbReference>
<evidence type="ECO:0000313" key="2">
    <source>
        <dbReference type="EMBL" id="AMD90761.1"/>
    </source>
</evidence>
<evidence type="ECO:0000256" key="1">
    <source>
        <dbReference type="SAM" id="MobiDB-lite"/>
    </source>
</evidence>
<dbReference type="STRING" id="44742.AXF13_11860"/>